<dbReference type="AlphaFoldDB" id="K6UL84"/>
<feature type="transmembrane region" description="Helical" evidence="1">
    <location>
        <begin position="6"/>
        <end position="28"/>
    </location>
</feature>
<dbReference type="OrthoDB" id="9782395at2"/>
<dbReference type="PANTHER" id="PTHR30336:SF4">
    <property type="entry name" value="ENVELOPE BIOGENESIS FACTOR ELYC"/>
    <property type="match status" value="1"/>
</dbReference>
<keyword evidence="1" id="KW-0812">Transmembrane</keyword>
<comment type="caution">
    <text evidence="3">The sequence shown here is derived from an EMBL/GenBank/DDBJ whole genome shotgun (WGS) entry which is preliminary data.</text>
</comment>
<feature type="transmembrane region" description="Helical" evidence="1">
    <location>
        <begin position="333"/>
        <end position="349"/>
    </location>
</feature>
<gene>
    <name evidence="3" type="ORF">AUCHE_04_00620</name>
</gene>
<name>K6UL84_9MICO</name>
<dbReference type="RefSeq" id="WP_006501773.1">
    <property type="nucleotide sequence ID" value="NZ_BAGZ01000004.1"/>
</dbReference>
<keyword evidence="1" id="KW-0472">Membrane</keyword>
<keyword evidence="1" id="KW-1133">Transmembrane helix</keyword>
<dbReference type="GO" id="GO:0005886">
    <property type="term" value="C:plasma membrane"/>
    <property type="evidence" value="ECO:0007669"/>
    <property type="project" value="TreeGrafter"/>
</dbReference>
<evidence type="ECO:0000313" key="3">
    <source>
        <dbReference type="EMBL" id="GAB77021.1"/>
    </source>
</evidence>
<feature type="transmembrane region" description="Helical" evidence="1">
    <location>
        <begin position="135"/>
        <end position="163"/>
    </location>
</feature>
<dbReference type="Proteomes" id="UP000008495">
    <property type="component" value="Unassembled WGS sequence"/>
</dbReference>
<reference evidence="3 4" key="1">
    <citation type="submission" date="2012-08" db="EMBL/GenBank/DDBJ databases">
        <title>Whole genome shotgun sequence of Austwickia chelonae NBRC 105200.</title>
        <authorList>
            <person name="Yoshida I."/>
            <person name="Hosoyama A."/>
            <person name="Tsuchikane K."/>
            <person name="Katsumata H."/>
            <person name="Ando Y."/>
            <person name="Ohji S."/>
            <person name="Hamada M."/>
            <person name="Tamura T."/>
            <person name="Yamazoe A."/>
            <person name="Yamazaki S."/>
            <person name="Fujita N."/>
        </authorList>
    </citation>
    <scope>NUCLEOTIDE SEQUENCE [LARGE SCALE GENOMIC DNA]</scope>
    <source>
        <strain evidence="3 4">NBRC 105200</strain>
    </source>
</reference>
<dbReference type="InterPro" id="IPR051599">
    <property type="entry name" value="Cell_Envelope_Assoc"/>
</dbReference>
<dbReference type="Pfam" id="PF02698">
    <property type="entry name" value="DUF218"/>
    <property type="match status" value="1"/>
</dbReference>
<accession>K6UL84</accession>
<evidence type="ECO:0000259" key="2">
    <source>
        <dbReference type="Pfam" id="PF02698"/>
    </source>
</evidence>
<evidence type="ECO:0000313" key="4">
    <source>
        <dbReference type="Proteomes" id="UP000008495"/>
    </source>
</evidence>
<protein>
    <recommendedName>
        <fullName evidence="2">DUF218 domain-containing protein</fullName>
    </recommendedName>
</protein>
<dbReference type="CDD" id="cd06259">
    <property type="entry name" value="YdcF-like"/>
    <property type="match status" value="1"/>
</dbReference>
<dbReference type="PANTHER" id="PTHR30336">
    <property type="entry name" value="INNER MEMBRANE PROTEIN, PROBABLE PERMEASE"/>
    <property type="match status" value="1"/>
</dbReference>
<dbReference type="STRING" id="100225.SAMN05421595_2158"/>
<dbReference type="Gene3D" id="3.40.50.620">
    <property type="entry name" value="HUPs"/>
    <property type="match status" value="1"/>
</dbReference>
<dbReference type="InterPro" id="IPR003848">
    <property type="entry name" value="DUF218"/>
</dbReference>
<feature type="transmembrane region" description="Helical" evidence="1">
    <location>
        <begin position="67"/>
        <end position="96"/>
    </location>
</feature>
<sequence length="350" mass="37665">MDQIQIMLIASFVISPTIATVVLAWTFVHRLRQDTGRVTDGFLLIATLGTGSFSLVVWSAFLGGSLAFSIVVALMALSIPLIFFAVVGVLVANGVLVMFREGIGMTTVLPLSLGAAMIIVPVATVWSVLRSPTSIFAPLAVPAVALFCIGFYILAHLFAYIAYAVAHANLPIANDADVVIALGAGLAGDRVTPLLAARLDQALAVRALTPDPEAVYMLTSGGQGPDELVSEAVAMGRYLNERGVAPEKILLEDLSRTTEENIRFSYLVLDENGLEDAKVVVCTNDFHAVRTAAIVRRLKADMEVVGSHTAGYYRPAAFLREFVALLAERRRRHLTMSALITLIVFLLYFS</sequence>
<dbReference type="eggNOG" id="COG1434">
    <property type="taxonomic scope" value="Bacteria"/>
</dbReference>
<proteinExistence type="predicted"/>
<dbReference type="GO" id="GO:0000270">
    <property type="term" value="P:peptidoglycan metabolic process"/>
    <property type="evidence" value="ECO:0007669"/>
    <property type="project" value="TreeGrafter"/>
</dbReference>
<evidence type="ECO:0000256" key="1">
    <source>
        <dbReference type="SAM" id="Phobius"/>
    </source>
</evidence>
<feature type="transmembrane region" description="Helical" evidence="1">
    <location>
        <begin position="40"/>
        <end position="61"/>
    </location>
</feature>
<dbReference type="EMBL" id="BAGZ01000004">
    <property type="protein sequence ID" value="GAB77021.1"/>
    <property type="molecule type" value="Genomic_DNA"/>
</dbReference>
<feature type="transmembrane region" description="Helical" evidence="1">
    <location>
        <begin position="108"/>
        <end position="129"/>
    </location>
</feature>
<dbReference type="GO" id="GO:0043164">
    <property type="term" value="P:Gram-negative-bacterium-type cell wall biogenesis"/>
    <property type="evidence" value="ECO:0007669"/>
    <property type="project" value="TreeGrafter"/>
</dbReference>
<dbReference type="InterPro" id="IPR014729">
    <property type="entry name" value="Rossmann-like_a/b/a_fold"/>
</dbReference>
<keyword evidence="4" id="KW-1185">Reference proteome</keyword>
<organism evidence="3 4">
    <name type="scientific">Austwickia chelonae NBRC 105200</name>
    <dbReference type="NCBI Taxonomy" id="1184607"/>
    <lineage>
        <taxon>Bacteria</taxon>
        <taxon>Bacillati</taxon>
        <taxon>Actinomycetota</taxon>
        <taxon>Actinomycetes</taxon>
        <taxon>Micrococcales</taxon>
        <taxon>Dermatophilaceae</taxon>
        <taxon>Austwickia</taxon>
    </lineage>
</organism>
<feature type="domain" description="DUF218" evidence="2">
    <location>
        <begin position="177"/>
        <end position="323"/>
    </location>
</feature>